<evidence type="ECO:0000313" key="3">
    <source>
        <dbReference type="EMBL" id="MFD0942531.1"/>
    </source>
</evidence>
<protein>
    <submittedName>
        <fullName evidence="3">Nucleoside triphosphate pyrophosphohydrolase</fullName>
        <ecNumber evidence="3">3.6.1.9</ecNumber>
    </submittedName>
</protein>
<feature type="domain" description="NTP pyrophosphohydrolase MazG-like" evidence="2">
    <location>
        <begin position="394"/>
        <end position="453"/>
    </location>
</feature>
<accession>A0ABW3GYJ6</accession>
<dbReference type="Gene3D" id="1.10.287.1080">
    <property type="entry name" value="MazG-like"/>
    <property type="match status" value="2"/>
</dbReference>
<dbReference type="PANTHER" id="PTHR30522:SF0">
    <property type="entry name" value="NUCLEOSIDE TRIPHOSPHATE PYROPHOSPHOHYDROLASE"/>
    <property type="match status" value="1"/>
</dbReference>
<dbReference type="Pfam" id="PF00590">
    <property type="entry name" value="TP_methylase"/>
    <property type="match status" value="1"/>
</dbReference>
<keyword evidence="4" id="KW-1185">Reference proteome</keyword>
<dbReference type="Pfam" id="PF03819">
    <property type="entry name" value="MazG"/>
    <property type="match status" value="2"/>
</dbReference>
<dbReference type="InterPro" id="IPR011551">
    <property type="entry name" value="NTP_PyrPHydrolase_MazG"/>
</dbReference>
<dbReference type="NCBIfam" id="NF007113">
    <property type="entry name" value="PRK09562.1"/>
    <property type="match status" value="1"/>
</dbReference>
<dbReference type="Gene3D" id="3.40.1010.10">
    <property type="entry name" value="Cobalt-precorrin-4 Transmethylase, Domain 1"/>
    <property type="match status" value="1"/>
</dbReference>
<dbReference type="InterPro" id="IPR035013">
    <property type="entry name" value="YabN_N"/>
</dbReference>
<dbReference type="InterPro" id="IPR035996">
    <property type="entry name" value="4pyrrol_Methylase_sf"/>
</dbReference>
<proteinExistence type="predicted"/>
<sequence>MKRVIVIGLGYGELEQIPLGIYRFLKETSYLYTRTIDHPIFEQLQEENIQIESFDTIYEENETFEAVYETIVKRLLEVDAPSVVYAVPGHPLVAEQTVQLLIEAEREGKIELDIKGGQSFLDAMFTAVRMDPIEGFQLVDALQLKAEELVMSQHILIGQVYDAFVASEVKLTLMEKYRDDYEVKVVTAAGTSMEQVLTVPIYELDRVTQIDNLTSVYVPPAPFEERMRDWSSLKEVIRILRSPEGCPWDRKQTHESLKRHLIEEAHEVIQAIEEQDDDALIEELGDILLQVFLHAQIGEDEGYFVLEDIVQAIQEKMIRRHPHVFGDTTVENADDVVANWEEIKRAERGEETVHSILDGEYRASSSLLTSYNYQKKAATLGFNWPSIDGALEKFEEEWAEFLHEVREGNNETQIDEFGDVLFTLVKIAQFLKISPEEAMVHANEKFSRRFRHVERRMKENHAEGEVVDLEQMDLYWDEAKGEEQR</sequence>
<feature type="domain" description="Tetrapyrrole methylase" evidence="1">
    <location>
        <begin position="3"/>
        <end position="205"/>
    </location>
</feature>
<keyword evidence="3" id="KW-0378">Hydrolase</keyword>
<dbReference type="RefSeq" id="WP_381009096.1">
    <property type="nucleotide sequence ID" value="NZ_JBHTJF010000008.1"/>
</dbReference>
<dbReference type="NCBIfam" id="TIGR00444">
    <property type="entry name" value="mazG"/>
    <property type="match status" value="1"/>
</dbReference>
<dbReference type="GO" id="GO:0047429">
    <property type="term" value="F:nucleoside triphosphate diphosphatase activity"/>
    <property type="evidence" value="ECO:0007669"/>
    <property type="project" value="UniProtKB-EC"/>
</dbReference>
<comment type="caution">
    <text evidence="3">The sequence shown here is derived from an EMBL/GenBank/DDBJ whole genome shotgun (WGS) entry which is preliminary data.</text>
</comment>
<evidence type="ECO:0000313" key="4">
    <source>
        <dbReference type="Proteomes" id="UP001596976"/>
    </source>
</evidence>
<organism evidence="3 4">
    <name type="scientific">Savagea faecisuis</name>
    <dbReference type="NCBI Taxonomy" id="1274803"/>
    <lineage>
        <taxon>Bacteria</taxon>
        <taxon>Bacillati</taxon>
        <taxon>Bacillota</taxon>
        <taxon>Bacilli</taxon>
        <taxon>Bacillales</taxon>
        <taxon>Caryophanaceae</taxon>
        <taxon>Savagea</taxon>
    </lineage>
</organism>
<dbReference type="InterPro" id="IPR048015">
    <property type="entry name" value="NTP-PPase_MazG-like_N"/>
</dbReference>
<dbReference type="Proteomes" id="UP001596976">
    <property type="component" value="Unassembled WGS sequence"/>
</dbReference>
<dbReference type="CDD" id="cd11528">
    <property type="entry name" value="NTP-PPase_MazG_Nterm"/>
    <property type="match status" value="1"/>
</dbReference>
<dbReference type="CDD" id="cd11723">
    <property type="entry name" value="YabN_N_like"/>
    <property type="match status" value="1"/>
</dbReference>
<dbReference type="EMBL" id="JBHTJF010000008">
    <property type="protein sequence ID" value="MFD0942531.1"/>
    <property type="molecule type" value="Genomic_DNA"/>
</dbReference>
<dbReference type="PIRSF" id="PIRSF002845">
    <property type="entry name" value="Ttrprl_mtas_MazG"/>
    <property type="match status" value="1"/>
</dbReference>
<name>A0ABW3GYJ6_9BACL</name>
<dbReference type="CDD" id="cd11529">
    <property type="entry name" value="NTP-PPase_MazG_Cterm"/>
    <property type="match status" value="1"/>
</dbReference>
<dbReference type="InterPro" id="IPR024180">
    <property type="entry name" value="Tetrapyrrole_Mease/MazG_pred"/>
</dbReference>
<dbReference type="SUPFAM" id="SSF101386">
    <property type="entry name" value="all-alpha NTP pyrophosphatases"/>
    <property type="match status" value="2"/>
</dbReference>
<dbReference type="InterPro" id="IPR000878">
    <property type="entry name" value="4pyrrol_Mease"/>
</dbReference>
<evidence type="ECO:0000259" key="2">
    <source>
        <dbReference type="Pfam" id="PF03819"/>
    </source>
</evidence>
<reference evidence="4" key="1">
    <citation type="journal article" date="2019" name="Int. J. Syst. Evol. Microbiol.">
        <title>The Global Catalogue of Microorganisms (GCM) 10K type strain sequencing project: providing services to taxonomists for standard genome sequencing and annotation.</title>
        <authorList>
            <consortium name="The Broad Institute Genomics Platform"/>
            <consortium name="The Broad Institute Genome Sequencing Center for Infectious Disease"/>
            <person name="Wu L."/>
            <person name="Ma J."/>
        </authorList>
    </citation>
    <scope>NUCLEOTIDE SEQUENCE [LARGE SCALE GENOMIC DNA]</scope>
    <source>
        <strain evidence="4">CCUG 63563</strain>
    </source>
</reference>
<dbReference type="InterPro" id="IPR014777">
    <property type="entry name" value="4pyrrole_Mease_sub1"/>
</dbReference>
<evidence type="ECO:0000259" key="1">
    <source>
        <dbReference type="Pfam" id="PF00590"/>
    </source>
</evidence>
<gene>
    <name evidence="3" type="primary">mazG</name>
    <name evidence="3" type="ORF">ACFQ0V_01945</name>
</gene>
<dbReference type="InterPro" id="IPR048011">
    <property type="entry name" value="NTP-PPase_MazG-like_C"/>
</dbReference>
<dbReference type="SUPFAM" id="SSF53790">
    <property type="entry name" value="Tetrapyrrole methylase"/>
    <property type="match status" value="1"/>
</dbReference>
<feature type="domain" description="NTP pyrophosphohydrolase MazG-like" evidence="2">
    <location>
        <begin position="252"/>
        <end position="325"/>
    </location>
</feature>
<dbReference type="InterPro" id="IPR004518">
    <property type="entry name" value="MazG-like_dom"/>
</dbReference>
<dbReference type="EC" id="3.6.1.9" evidence="3"/>
<dbReference type="PANTHER" id="PTHR30522">
    <property type="entry name" value="NUCLEOSIDE TRIPHOSPHATE PYROPHOSPHOHYDROLASE"/>
    <property type="match status" value="1"/>
</dbReference>